<feature type="compositionally biased region" description="Basic and acidic residues" evidence="1">
    <location>
        <begin position="172"/>
        <end position="211"/>
    </location>
</feature>
<dbReference type="GO" id="GO:0005856">
    <property type="term" value="C:cytoskeleton"/>
    <property type="evidence" value="ECO:0007669"/>
    <property type="project" value="InterPro"/>
</dbReference>
<evidence type="ECO:0000259" key="2">
    <source>
        <dbReference type="Pfam" id="PF04382"/>
    </source>
</evidence>
<evidence type="ECO:0000256" key="1">
    <source>
        <dbReference type="SAM" id="MobiDB-lite"/>
    </source>
</evidence>
<dbReference type="GO" id="GO:0008092">
    <property type="term" value="F:cytoskeletal protein binding"/>
    <property type="evidence" value="ECO:0007669"/>
    <property type="project" value="InterPro"/>
</dbReference>
<feature type="domain" description="SAB" evidence="2">
    <location>
        <begin position="46"/>
        <end position="87"/>
    </location>
</feature>
<dbReference type="Proteomes" id="UP000281406">
    <property type="component" value="Unassembled WGS sequence"/>
</dbReference>
<evidence type="ECO:0000313" key="3">
    <source>
        <dbReference type="EMBL" id="ROL54672.1"/>
    </source>
</evidence>
<sequence>MDQVFRAHSRGCCRAPLPCPDTSFCPALMAADSDVCPKFQEFSSMFLDKSEDVLLKHQASINELKRALREPNSKLMNREKRLSGTSPGSTPEKKASSEEWVLIDYEMEEKGKYKVGTPQPPLVIDPLPKKNETEKQQEINKMMHIELKRDDSDETQLQMETSATSKISPIEKSSESKENIITREDATTKIKSKLSHDTSEREPTRPAESRPKNKKTAMLDVMEERSQHEVRRAKRPQSLNLGKSRDFLYETEAKSSNITHNSVESDEDNNTELIEEIVVCHPEDFSITTNTWSSFIAEKLNQPATNTYAETLLEEKAEFYRVMEKDFQIPNQRAARSDMARTFTEGQEKLSTEVKIMNTEDKQENQDSVTGPGKDELKSVNTGIRFEVLKVIMIDNSDNKEESGNTNKKKMEELGLEKKISNFELEESAEIQLAMELRKTRPVGTRMVPLKPESVKSQGYKDDQDIGQGSELMKKNFKRYSMNTFFVRHFDPCTFKNRDSSYSHANSTTSSVKANTSQEESSLAFMDIYKCSKQQALKGFESSPQESGIQNEDTTKHTSRIVHRDLLCTDEGISDVQLHFSWAQVNQKNAPPMPPVKTMKARESGLFLRNSHNFSKDPTVESDNKNLPVNQLGIFCIFSHWTYK</sequence>
<evidence type="ECO:0000313" key="4">
    <source>
        <dbReference type="Proteomes" id="UP000281406"/>
    </source>
</evidence>
<protein>
    <submittedName>
        <fullName evidence="3">Band 4.1-like protein 1</fullName>
    </submittedName>
</protein>
<comment type="caution">
    <text evidence="3">The sequence shown here is derived from an EMBL/GenBank/DDBJ whole genome shotgun (WGS) entry which is preliminary data.</text>
</comment>
<feature type="region of interest" description="Disordered" evidence="1">
    <location>
        <begin position="69"/>
        <end position="96"/>
    </location>
</feature>
<dbReference type="InterPro" id="IPR007477">
    <property type="entry name" value="SAB_dom"/>
</dbReference>
<organism evidence="3 4">
    <name type="scientific">Anabarilius grahami</name>
    <name type="common">Kanglang fish</name>
    <name type="synonym">Barilius grahami</name>
    <dbReference type="NCBI Taxonomy" id="495550"/>
    <lineage>
        <taxon>Eukaryota</taxon>
        <taxon>Metazoa</taxon>
        <taxon>Chordata</taxon>
        <taxon>Craniata</taxon>
        <taxon>Vertebrata</taxon>
        <taxon>Euteleostomi</taxon>
        <taxon>Actinopterygii</taxon>
        <taxon>Neopterygii</taxon>
        <taxon>Teleostei</taxon>
        <taxon>Ostariophysi</taxon>
        <taxon>Cypriniformes</taxon>
        <taxon>Xenocyprididae</taxon>
        <taxon>Xenocypridinae</taxon>
        <taxon>Xenocypridinae incertae sedis</taxon>
        <taxon>Anabarilius</taxon>
    </lineage>
</organism>
<dbReference type="Pfam" id="PF04382">
    <property type="entry name" value="SAB"/>
    <property type="match status" value="1"/>
</dbReference>
<dbReference type="GO" id="GO:0030866">
    <property type="term" value="P:cortical actin cytoskeleton organization"/>
    <property type="evidence" value="ECO:0007669"/>
    <property type="project" value="InterPro"/>
</dbReference>
<feature type="region of interest" description="Disordered" evidence="1">
    <location>
        <begin position="150"/>
        <end position="216"/>
    </location>
</feature>
<gene>
    <name evidence="3" type="ORF">DPX16_11847</name>
</gene>
<name>A0A3N0Z8N1_ANAGA</name>
<feature type="compositionally biased region" description="Basic and acidic residues" evidence="1">
    <location>
        <begin position="69"/>
        <end position="82"/>
    </location>
</feature>
<dbReference type="EMBL" id="RJVU01006614">
    <property type="protein sequence ID" value="ROL54672.1"/>
    <property type="molecule type" value="Genomic_DNA"/>
</dbReference>
<proteinExistence type="predicted"/>
<reference evidence="3 4" key="1">
    <citation type="submission" date="2018-10" db="EMBL/GenBank/DDBJ databases">
        <title>Genome assembly for a Yunnan-Guizhou Plateau 3E fish, Anabarilius grahami (Regan), and its evolutionary and genetic applications.</title>
        <authorList>
            <person name="Jiang W."/>
        </authorList>
    </citation>
    <scope>NUCLEOTIDE SEQUENCE [LARGE SCALE GENOMIC DNA]</scope>
    <source>
        <strain evidence="3">AG-KIZ</strain>
        <tissue evidence="3">Muscle</tissue>
    </source>
</reference>
<accession>A0A3N0Z8N1</accession>
<feature type="compositionally biased region" description="Polar residues" evidence="1">
    <location>
        <begin position="155"/>
        <end position="164"/>
    </location>
</feature>
<dbReference type="AlphaFoldDB" id="A0A3N0Z8N1"/>
<keyword evidence="4" id="KW-1185">Reference proteome</keyword>
<dbReference type="OrthoDB" id="6589456at2759"/>